<dbReference type="Pfam" id="PF01734">
    <property type="entry name" value="Patatin"/>
    <property type="match status" value="1"/>
</dbReference>
<feature type="active site" description="Proton acceptor" evidence="8">
    <location>
        <position position="1026"/>
    </location>
</feature>
<dbReference type="GO" id="GO:0005739">
    <property type="term" value="C:mitochondrion"/>
    <property type="evidence" value="ECO:0007669"/>
    <property type="project" value="TreeGrafter"/>
</dbReference>
<feature type="active site" description="Nucleophile" evidence="8">
    <location>
        <position position="804"/>
    </location>
</feature>
<evidence type="ECO:0000313" key="11">
    <source>
        <dbReference type="WBParaSite" id="MCU_004626-RA"/>
    </source>
</evidence>
<feature type="repeat" description="ANK" evidence="7">
    <location>
        <begin position="257"/>
        <end position="289"/>
    </location>
</feature>
<dbReference type="Pfam" id="PF12796">
    <property type="entry name" value="Ank_2"/>
    <property type="match status" value="3"/>
</dbReference>
<feature type="short sequence motif" description="GXGXXG" evidence="8">
    <location>
        <begin position="770"/>
        <end position="775"/>
    </location>
</feature>
<evidence type="ECO:0000256" key="5">
    <source>
        <dbReference type="ARBA" id="ARBA00023098"/>
    </source>
</evidence>
<evidence type="ECO:0000256" key="8">
    <source>
        <dbReference type="PROSITE-ProRule" id="PRU01161"/>
    </source>
</evidence>
<evidence type="ECO:0000256" key="9">
    <source>
        <dbReference type="SAM" id="MobiDB-lite"/>
    </source>
</evidence>
<keyword evidence="2" id="KW-0677">Repeat</keyword>
<keyword evidence="4 7" id="KW-0040">ANK repeat</keyword>
<feature type="short sequence motif" description="GXSXG" evidence="8">
    <location>
        <begin position="802"/>
        <end position="806"/>
    </location>
</feature>
<feature type="repeat" description="ANK" evidence="7">
    <location>
        <begin position="387"/>
        <end position="420"/>
    </location>
</feature>
<dbReference type="InterPro" id="IPR016035">
    <property type="entry name" value="Acyl_Trfase/lysoPLipase"/>
</dbReference>
<keyword evidence="3 8" id="KW-0378">Hydrolase</keyword>
<feature type="region of interest" description="Disordered" evidence="9">
    <location>
        <begin position="549"/>
        <end position="621"/>
    </location>
</feature>
<feature type="repeat" description="ANK" evidence="7">
    <location>
        <begin position="165"/>
        <end position="186"/>
    </location>
</feature>
<feature type="compositionally biased region" description="Low complexity" evidence="9">
    <location>
        <begin position="664"/>
        <end position="678"/>
    </location>
</feature>
<dbReference type="PANTHER" id="PTHR24139:SF34">
    <property type="entry name" value="85_88 KDA CALCIUM-INDEPENDENT PHOSPHOLIPASE A2"/>
    <property type="match status" value="1"/>
</dbReference>
<name>A0A5K3F3H8_MESCO</name>
<feature type="repeat" description="ANK" evidence="7">
    <location>
        <begin position="199"/>
        <end position="221"/>
    </location>
</feature>
<evidence type="ECO:0000259" key="10">
    <source>
        <dbReference type="PROSITE" id="PS51635"/>
    </source>
</evidence>
<keyword evidence="5 8" id="KW-0443">Lipid metabolism</keyword>
<dbReference type="EC" id="3.1.1.4" evidence="1"/>
<proteinExistence type="predicted"/>
<dbReference type="SUPFAM" id="SSF48403">
    <property type="entry name" value="Ankyrin repeat"/>
    <property type="match status" value="1"/>
</dbReference>
<dbReference type="InterPro" id="IPR036770">
    <property type="entry name" value="Ankyrin_rpt-contain_sf"/>
</dbReference>
<dbReference type="PROSITE" id="PS51635">
    <property type="entry name" value="PNPLA"/>
    <property type="match status" value="1"/>
</dbReference>
<dbReference type="InterPro" id="IPR002110">
    <property type="entry name" value="Ankyrin_rpt"/>
</dbReference>
<keyword evidence="8" id="KW-0442">Lipid degradation</keyword>
<dbReference type="SUPFAM" id="SSF52151">
    <property type="entry name" value="FabD/lysophospholipase-like"/>
    <property type="match status" value="1"/>
</dbReference>
<feature type="domain" description="PNPLA" evidence="10">
    <location>
        <begin position="766"/>
        <end position="1039"/>
    </location>
</feature>
<evidence type="ECO:0000256" key="2">
    <source>
        <dbReference type="ARBA" id="ARBA00022737"/>
    </source>
</evidence>
<feature type="region of interest" description="Disordered" evidence="9">
    <location>
        <begin position="661"/>
        <end position="750"/>
    </location>
</feature>
<dbReference type="InterPro" id="IPR002641">
    <property type="entry name" value="PNPLA_dom"/>
</dbReference>
<evidence type="ECO:0000256" key="6">
    <source>
        <dbReference type="ARBA" id="ARBA00023422"/>
    </source>
</evidence>
<evidence type="ECO:0000256" key="3">
    <source>
        <dbReference type="ARBA" id="ARBA00022801"/>
    </source>
</evidence>
<organism evidence="11">
    <name type="scientific">Mesocestoides corti</name>
    <name type="common">Flatworm</name>
    <dbReference type="NCBI Taxonomy" id="53468"/>
    <lineage>
        <taxon>Eukaryota</taxon>
        <taxon>Metazoa</taxon>
        <taxon>Spiralia</taxon>
        <taxon>Lophotrochozoa</taxon>
        <taxon>Platyhelminthes</taxon>
        <taxon>Cestoda</taxon>
        <taxon>Eucestoda</taxon>
        <taxon>Cyclophyllidea</taxon>
        <taxon>Mesocestoididae</taxon>
        <taxon>Mesocestoides</taxon>
    </lineage>
</organism>
<reference evidence="11" key="1">
    <citation type="submission" date="2019-11" db="UniProtKB">
        <authorList>
            <consortium name="WormBaseParasite"/>
        </authorList>
    </citation>
    <scope>IDENTIFICATION</scope>
</reference>
<dbReference type="InterPro" id="IPR047148">
    <property type="entry name" value="PLPL9"/>
</dbReference>
<dbReference type="PROSITE" id="PS50088">
    <property type="entry name" value="ANK_REPEAT"/>
    <property type="match status" value="5"/>
</dbReference>
<protein>
    <recommendedName>
        <fullName evidence="1">phospholipase A2</fullName>
        <ecNumber evidence="1">3.1.1.4</ecNumber>
    </recommendedName>
</protein>
<dbReference type="GO" id="GO:0052816">
    <property type="term" value="F:long-chain fatty acyl-CoA hydrolase activity"/>
    <property type="evidence" value="ECO:0007669"/>
    <property type="project" value="TreeGrafter"/>
</dbReference>
<dbReference type="PROSITE" id="PS50297">
    <property type="entry name" value="ANK_REP_REGION"/>
    <property type="match status" value="4"/>
</dbReference>
<feature type="compositionally biased region" description="Basic and acidic residues" evidence="9">
    <location>
        <begin position="558"/>
        <end position="576"/>
    </location>
</feature>
<dbReference type="PANTHER" id="PTHR24139">
    <property type="entry name" value="CALCIUM-INDEPENDENT PHOSPHOLIPASE A2"/>
    <property type="match status" value="1"/>
</dbReference>
<dbReference type="GO" id="GO:2000304">
    <property type="term" value="P:positive regulation of ceramide biosynthetic process"/>
    <property type="evidence" value="ECO:0007669"/>
    <property type="project" value="TreeGrafter"/>
</dbReference>
<accession>A0A5K3F3H8</accession>
<dbReference type="GO" id="GO:0016042">
    <property type="term" value="P:lipid catabolic process"/>
    <property type="evidence" value="ECO:0007669"/>
    <property type="project" value="UniProtKB-UniRule"/>
</dbReference>
<dbReference type="GO" id="GO:0047499">
    <property type="term" value="F:calcium-independent phospholipase A2 activity"/>
    <property type="evidence" value="ECO:0007669"/>
    <property type="project" value="InterPro"/>
</dbReference>
<dbReference type="SMART" id="SM00248">
    <property type="entry name" value="ANK"/>
    <property type="match status" value="6"/>
</dbReference>
<feature type="short sequence motif" description="DGA/G" evidence="8">
    <location>
        <begin position="1026"/>
        <end position="1028"/>
    </location>
</feature>
<feature type="compositionally biased region" description="Basic and acidic residues" evidence="9">
    <location>
        <begin position="712"/>
        <end position="722"/>
    </location>
</feature>
<feature type="repeat" description="ANK" evidence="7">
    <location>
        <begin position="354"/>
        <end position="386"/>
    </location>
</feature>
<dbReference type="AlphaFoldDB" id="A0A5K3F3H8"/>
<comment type="catalytic activity">
    <reaction evidence="6">
        <text>a 1,2-diacyl-sn-glycero-3-phosphocholine + H2O = a 1-acyl-sn-glycero-3-phosphocholine + a fatty acid + H(+)</text>
        <dbReference type="Rhea" id="RHEA:15801"/>
        <dbReference type="ChEBI" id="CHEBI:15377"/>
        <dbReference type="ChEBI" id="CHEBI:15378"/>
        <dbReference type="ChEBI" id="CHEBI:28868"/>
        <dbReference type="ChEBI" id="CHEBI:57643"/>
        <dbReference type="ChEBI" id="CHEBI:58168"/>
        <dbReference type="EC" id="3.1.1.4"/>
    </reaction>
    <physiologicalReaction direction="left-to-right" evidence="6">
        <dbReference type="Rhea" id="RHEA:15802"/>
    </physiologicalReaction>
</comment>
<evidence type="ECO:0000256" key="4">
    <source>
        <dbReference type="ARBA" id="ARBA00023043"/>
    </source>
</evidence>
<evidence type="ECO:0000256" key="1">
    <source>
        <dbReference type="ARBA" id="ARBA00013278"/>
    </source>
</evidence>
<dbReference type="WBParaSite" id="MCU_004626-RA">
    <property type="protein sequence ID" value="MCU_004626-RA"/>
    <property type="gene ID" value="MCU_004626"/>
</dbReference>
<dbReference type="Gene3D" id="1.25.40.20">
    <property type="entry name" value="Ankyrin repeat-containing domain"/>
    <property type="match status" value="3"/>
</dbReference>
<dbReference type="Gene3D" id="3.40.1090.10">
    <property type="entry name" value="Cytosolic phospholipase A2 catalytic domain"/>
    <property type="match status" value="2"/>
</dbReference>
<sequence length="1188" mass="131892">MSRIGTYVSNFVKTALHTIQPNKVEEYPYEQYVTEYSLCEMVDQVYEQFYFYKIANYYDVVYVSPPISTDDLSRKRKVYSLLRYQGDVNEGVASFRHYAEIFHLMMLICAKYCVAIDKLWLEKLMLLCRNHPHWTLAHFAACLKFNEAFKEEQVVIRINEADEDTGSTPLHVAVQVGGIDTVRTILALSQTLVNVVDAAGNSVLHLAVTGNSLEILEILLDIDPKEVDTTTTHDSSDHKPMGFKNSVKPDVNAINAAGETCLYLATKSDSFAIVETLLRAGADPTIGTTDRLPIHLAVEKNSQAFVELLCNHYPDVINLQTRDDKLSVLHISRKMPIFPYLLKLGADVNLTNSCGRTVLHDAVQEQNLDTVMQLLTHAADANIADNNGVFPLHLAASICQDVHIVYALIAFEADPNATDADGLSVRHWLCRHKSTVYQQSPARDTILFALDVVRARRCPPGLADCTSGCVSAASVLQPQEVQQQRRSSSFSYFSQILRDMSFTSLLTDTDPTAKLFNGTPPDPILSNPNLTHDLETDLFLHLATTNLTPFKSSSSSRRSGDRAVDKSDPIPRKAGEGDTTDFEVPEALDSGNEPHDRDIPEITEASSQTPSGRPVGTASMHKLATRDSLQPTPTNPNPQPWYRRPLVPRLLSTASSRTPLKANAAPVASSAVASPAAAQRISRNRSKLECSGRNSSVPCCLEGNAQRSPLRPSERSLADKTSARNNVVDNSPPYRAPQAPPEVSKSDEIHRDPEGFRIGNRGYRVLCLDGGGIRGLILCQILRAIERAAGKPIRDLFDWVIGTSTGAMLALNIVQGKCVQHNRCLYFRLKEKVFTGSRPYPTEGLEVLLREEFGDQSMMTDLPDVRVSVTALRGDHFPPRLHMFRNYPAPYERMEQLVSELVEERSLSRSPKPISPSILSDAAVADTAQIVNENPMATDVPYNRLLAAFLKDLFGEKIREVGKDSEEESDLLESIIALLSSFSRRYMCSSKGFEKPVPITEQPIWQAARASGAAPSYFRACGPYLDGGMIANNPTLDILTEAQELSIVRRLRREPNIPIASVTSLGTGRIPLREVQQLDVFLPQKVSDAYKVAMGVTELSRMLVEMATMSEGRVVERSRAWCSSMGIPFFRFSPMLSENVSLDTKDTRTILQMLWETEAYLCNCHDRIDRLAESLLTEFPYSSSSETN</sequence>
<evidence type="ECO:0000256" key="7">
    <source>
        <dbReference type="PROSITE-ProRule" id="PRU00023"/>
    </source>
</evidence>